<feature type="signal peptide" evidence="2">
    <location>
        <begin position="1"/>
        <end position="28"/>
    </location>
</feature>
<sequence>MFTFFVSRHRAATVAVGLMVLACGVAQATPPPSADDAPGLGPPVSSSALGEMSGGTDTTTNGMTIDGTVSNTQTSHVSTGMNAIDSNSFQGAAGLPTVIQNTGNNVLIQNATIVNVRLIP</sequence>
<keyword evidence="4" id="KW-1185">Reference proteome</keyword>
<dbReference type="RefSeq" id="WP_165973666.1">
    <property type="nucleotide sequence ID" value="NZ_SMCS01000011.1"/>
</dbReference>
<gene>
    <name evidence="3" type="ORF">EC912_11120</name>
</gene>
<dbReference type="EMBL" id="SMCS01000011">
    <property type="protein sequence ID" value="TCV91427.1"/>
    <property type="molecule type" value="Genomic_DNA"/>
</dbReference>
<evidence type="ECO:0000313" key="3">
    <source>
        <dbReference type="EMBL" id="TCV91427.1"/>
    </source>
</evidence>
<dbReference type="AlphaFoldDB" id="A0A4R3YGN9"/>
<protein>
    <submittedName>
        <fullName evidence="3">Uncharacterized protein</fullName>
    </submittedName>
</protein>
<evidence type="ECO:0000313" key="4">
    <source>
        <dbReference type="Proteomes" id="UP000295645"/>
    </source>
</evidence>
<organism evidence="3 4">
    <name type="scientific">Luteibacter rhizovicinus</name>
    <dbReference type="NCBI Taxonomy" id="242606"/>
    <lineage>
        <taxon>Bacteria</taxon>
        <taxon>Pseudomonadati</taxon>
        <taxon>Pseudomonadota</taxon>
        <taxon>Gammaproteobacteria</taxon>
        <taxon>Lysobacterales</taxon>
        <taxon>Rhodanobacteraceae</taxon>
        <taxon>Luteibacter</taxon>
    </lineage>
</organism>
<feature type="region of interest" description="Disordered" evidence="1">
    <location>
        <begin position="30"/>
        <end position="62"/>
    </location>
</feature>
<evidence type="ECO:0000256" key="2">
    <source>
        <dbReference type="SAM" id="SignalP"/>
    </source>
</evidence>
<feature type="chain" id="PRO_5020505400" evidence="2">
    <location>
        <begin position="29"/>
        <end position="120"/>
    </location>
</feature>
<keyword evidence="2" id="KW-0732">Signal</keyword>
<name>A0A4R3YGN9_9GAMM</name>
<reference evidence="3 4" key="1">
    <citation type="submission" date="2019-03" db="EMBL/GenBank/DDBJ databases">
        <title>Above-ground endophytic microbial communities from plants in different locations in the United States.</title>
        <authorList>
            <person name="Frank C."/>
        </authorList>
    </citation>
    <scope>NUCLEOTIDE SEQUENCE [LARGE SCALE GENOMIC DNA]</scope>
    <source>
        <strain evidence="3 4">LP_13_YM</strain>
    </source>
</reference>
<dbReference type="Proteomes" id="UP000295645">
    <property type="component" value="Unassembled WGS sequence"/>
</dbReference>
<evidence type="ECO:0000256" key="1">
    <source>
        <dbReference type="SAM" id="MobiDB-lite"/>
    </source>
</evidence>
<accession>A0A4R3YGN9</accession>
<comment type="caution">
    <text evidence="3">The sequence shown here is derived from an EMBL/GenBank/DDBJ whole genome shotgun (WGS) entry which is preliminary data.</text>
</comment>
<proteinExistence type="predicted"/>